<gene>
    <name evidence="3" type="ORF">NYPRO_LOCUS23315</name>
</gene>
<reference evidence="3" key="1">
    <citation type="submission" date="2020-12" db="EMBL/GenBank/DDBJ databases">
        <authorList>
            <consortium name="Molecular Ecology Group"/>
        </authorList>
    </citation>
    <scope>NUCLEOTIDE SEQUENCE</scope>
    <source>
        <strain evidence="3">TBG_1078</strain>
    </source>
</reference>
<sequence>MVAFLLNLRVIFCSHMWVTSESKPYKYNYTNLKLTFTFIEREREREAETQAEGEAGSMPGARRGTRSRDPRIAPWAKGRRQTAEPPRDPLLFVF</sequence>
<dbReference type="AlphaFoldDB" id="A0A811ZP73"/>
<evidence type="ECO:0000313" key="4">
    <source>
        <dbReference type="Proteomes" id="UP000645828"/>
    </source>
</evidence>
<comment type="caution">
    <text evidence="3">The sequence shown here is derived from an EMBL/GenBank/DDBJ whole genome shotgun (WGS) entry which is preliminary data.</text>
</comment>
<keyword evidence="4" id="KW-1185">Reference proteome</keyword>
<evidence type="ECO:0000256" key="2">
    <source>
        <dbReference type="SAM" id="SignalP"/>
    </source>
</evidence>
<dbReference type="Proteomes" id="UP000645828">
    <property type="component" value="Unassembled WGS sequence"/>
</dbReference>
<organism evidence="3 4">
    <name type="scientific">Nyctereutes procyonoides</name>
    <name type="common">Raccoon dog</name>
    <name type="synonym">Canis procyonoides</name>
    <dbReference type="NCBI Taxonomy" id="34880"/>
    <lineage>
        <taxon>Eukaryota</taxon>
        <taxon>Metazoa</taxon>
        <taxon>Chordata</taxon>
        <taxon>Craniata</taxon>
        <taxon>Vertebrata</taxon>
        <taxon>Euteleostomi</taxon>
        <taxon>Mammalia</taxon>
        <taxon>Eutheria</taxon>
        <taxon>Laurasiatheria</taxon>
        <taxon>Carnivora</taxon>
        <taxon>Caniformia</taxon>
        <taxon>Canidae</taxon>
        <taxon>Nyctereutes</taxon>
    </lineage>
</organism>
<feature type="signal peptide" evidence="2">
    <location>
        <begin position="1"/>
        <end position="22"/>
    </location>
</feature>
<feature type="chain" id="PRO_5032331739" evidence="2">
    <location>
        <begin position="23"/>
        <end position="94"/>
    </location>
</feature>
<evidence type="ECO:0000313" key="3">
    <source>
        <dbReference type="EMBL" id="CAD7690521.1"/>
    </source>
</evidence>
<keyword evidence="2" id="KW-0732">Signal</keyword>
<name>A0A811ZP73_NYCPR</name>
<protein>
    <submittedName>
        <fullName evidence="3">(raccoon dog) hypothetical protein</fullName>
    </submittedName>
</protein>
<evidence type="ECO:0000256" key="1">
    <source>
        <dbReference type="SAM" id="MobiDB-lite"/>
    </source>
</evidence>
<accession>A0A811ZP73</accession>
<proteinExistence type="predicted"/>
<dbReference type="EMBL" id="CAJHUB010000771">
    <property type="protein sequence ID" value="CAD7690521.1"/>
    <property type="molecule type" value="Genomic_DNA"/>
</dbReference>
<feature type="region of interest" description="Disordered" evidence="1">
    <location>
        <begin position="45"/>
        <end position="94"/>
    </location>
</feature>